<proteinExistence type="predicted"/>
<accession>A0ABY8CFA7</accession>
<dbReference type="Proteomes" id="UP001222275">
    <property type="component" value="Chromosome"/>
</dbReference>
<organism evidence="2 3">
    <name type="scientific">Thiomicrorhabdus lithotrophica</name>
    <dbReference type="NCBI Taxonomy" id="2949997"/>
    <lineage>
        <taxon>Bacteria</taxon>
        <taxon>Pseudomonadati</taxon>
        <taxon>Pseudomonadota</taxon>
        <taxon>Gammaproteobacteria</taxon>
        <taxon>Thiotrichales</taxon>
        <taxon>Piscirickettsiaceae</taxon>
        <taxon>Thiomicrorhabdus</taxon>
    </lineage>
</organism>
<reference evidence="2 3" key="1">
    <citation type="submission" date="2022-06" db="EMBL/GenBank/DDBJ databases">
        <title>Thiomicrohabdus sp. nov, an obligately chemolithoautotrophic, sulfur-oxidizing bacterium isolated from beach of Guanyin Mountain. Amoy.</title>
        <authorList>
            <person name="Zhu H."/>
        </authorList>
    </citation>
    <scope>NUCLEOTIDE SEQUENCE [LARGE SCALE GENOMIC DNA]</scope>
    <source>
        <strain evidence="2 3">XGS-01</strain>
    </source>
</reference>
<keyword evidence="1" id="KW-1133">Transmembrane helix</keyword>
<keyword evidence="1" id="KW-0812">Transmembrane</keyword>
<evidence type="ECO:0000313" key="2">
    <source>
        <dbReference type="EMBL" id="WEJ63472.1"/>
    </source>
</evidence>
<protein>
    <submittedName>
        <fullName evidence="2">Uncharacterized protein</fullName>
    </submittedName>
</protein>
<name>A0ABY8CFA7_9GAMM</name>
<sequence length="96" mass="10936">MDDFKALAIGVFGGLIVLGISKVYRAYRIKSLKQDIELLEFEKGHLAEMKRSSVEMNRSSFKALFAVLILIALANLIPAFFRVCRFIPTQRIRCID</sequence>
<dbReference type="EMBL" id="CP102381">
    <property type="protein sequence ID" value="WEJ63472.1"/>
    <property type="molecule type" value="Genomic_DNA"/>
</dbReference>
<keyword evidence="1" id="KW-0472">Membrane</keyword>
<feature type="transmembrane region" description="Helical" evidence="1">
    <location>
        <begin position="6"/>
        <end position="24"/>
    </location>
</feature>
<evidence type="ECO:0000313" key="3">
    <source>
        <dbReference type="Proteomes" id="UP001222275"/>
    </source>
</evidence>
<dbReference type="RefSeq" id="WP_275595729.1">
    <property type="nucleotide sequence ID" value="NZ_CP102381.1"/>
</dbReference>
<keyword evidence="3" id="KW-1185">Reference proteome</keyword>
<gene>
    <name evidence="2" type="ORF">NR989_04270</name>
</gene>
<feature type="transmembrane region" description="Helical" evidence="1">
    <location>
        <begin position="61"/>
        <end position="81"/>
    </location>
</feature>
<evidence type="ECO:0000256" key="1">
    <source>
        <dbReference type="SAM" id="Phobius"/>
    </source>
</evidence>